<proteinExistence type="predicted"/>
<gene>
    <name evidence="2" type="ORF">CTHT_0015540</name>
</gene>
<feature type="compositionally biased region" description="Basic and acidic residues" evidence="1">
    <location>
        <begin position="406"/>
        <end position="418"/>
    </location>
</feature>
<feature type="compositionally biased region" description="Low complexity" evidence="1">
    <location>
        <begin position="88"/>
        <end position="100"/>
    </location>
</feature>
<dbReference type="AlphaFoldDB" id="G0S208"/>
<evidence type="ECO:0000313" key="3">
    <source>
        <dbReference type="Proteomes" id="UP000008066"/>
    </source>
</evidence>
<feature type="region of interest" description="Disordered" evidence="1">
    <location>
        <begin position="302"/>
        <end position="324"/>
    </location>
</feature>
<name>G0S208_CHATD</name>
<accession>G0S208</accession>
<organism evidence="3">
    <name type="scientific">Chaetomium thermophilum (strain DSM 1495 / CBS 144.50 / IMI 039719)</name>
    <name type="common">Thermochaetoides thermophila</name>
    <dbReference type="NCBI Taxonomy" id="759272"/>
    <lineage>
        <taxon>Eukaryota</taxon>
        <taxon>Fungi</taxon>
        <taxon>Dikarya</taxon>
        <taxon>Ascomycota</taxon>
        <taxon>Pezizomycotina</taxon>
        <taxon>Sordariomycetes</taxon>
        <taxon>Sordariomycetidae</taxon>
        <taxon>Sordariales</taxon>
        <taxon>Chaetomiaceae</taxon>
        <taxon>Thermochaetoides</taxon>
    </lineage>
</organism>
<reference evidence="2 3" key="1">
    <citation type="journal article" date="2011" name="Cell">
        <title>Insight into structure and assembly of the nuclear pore complex by utilizing the genome of a eukaryotic thermophile.</title>
        <authorList>
            <person name="Amlacher S."/>
            <person name="Sarges P."/>
            <person name="Flemming D."/>
            <person name="van Noort V."/>
            <person name="Kunze R."/>
            <person name="Devos D.P."/>
            <person name="Arumugam M."/>
            <person name="Bork P."/>
            <person name="Hurt E."/>
        </authorList>
    </citation>
    <scope>NUCLEOTIDE SEQUENCE [LARGE SCALE GENOMIC DNA]</scope>
    <source>
        <strain evidence="3">DSM 1495 / CBS 144.50 / IMI 039719</strain>
    </source>
</reference>
<feature type="compositionally biased region" description="Polar residues" evidence="1">
    <location>
        <begin position="302"/>
        <end position="311"/>
    </location>
</feature>
<keyword evidence="3" id="KW-1185">Reference proteome</keyword>
<feature type="compositionally biased region" description="Polar residues" evidence="1">
    <location>
        <begin position="101"/>
        <end position="111"/>
    </location>
</feature>
<dbReference type="GeneID" id="18255592"/>
<feature type="region of interest" description="Disordered" evidence="1">
    <location>
        <begin position="388"/>
        <end position="435"/>
    </location>
</feature>
<dbReference type="Proteomes" id="UP000008066">
    <property type="component" value="Unassembled WGS sequence"/>
</dbReference>
<dbReference type="eggNOG" id="ENOG502SFF8">
    <property type="taxonomic scope" value="Eukaryota"/>
</dbReference>
<feature type="compositionally biased region" description="Basic and acidic residues" evidence="1">
    <location>
        <begin position="425"/>
        <end position="435"/>
    </location>
</feature>
<dbReference type="OMA" id="AKNNPYP"/>
<dbReference type="OrthoDB" id="5377012at2759"/>
<evidence type="ECO:0000313" key="2">
    <source>
        <dbReference type="EMBL" id="EGS23068.1"/>
    </source>
</evidence>
<feature type="region of interest" description="Disordered" evidence="1">
    <location>
        <begin position="259"/>
        <end position="285"/>
    </location>
</feature>
<dbReference type="EMBL" id="GL988039">
    <property type="protein sequence ID" value="EGS23068.1"/>
    <property type="molecule type" value="Genomic_DNA"/>
</dbReference>
<evidence type="ECO:0000256" key="1">
    <source>
        <dbReference type="SAM" id="MobiDB-lite"/>
    </source>
</evidence>
<dbReference type="RefSeq" id="XP_006692060.1">
    <property type="nucleotide sequence ID" value="XM_006691997.1"/>
</dbReference>
<dbReference type="KEGG" id="cthr:CTHT_0015540"/>
<feature type="region of interest" description="Disordered" evidence="1">
    <location>
        <begin position="1"/>
        <end position="129"/>
    </location>
</feature>
<sequence length="435" mass="44918">MPLLTASFWRQDPSSTSFVPFNSADNMPDRPGRLGRRRPFSSLMKKLASLKAASSGDGNRLVSSKRGASKKRQNNPYPQSGLVGVPTSSQNSQSRYSVSSGTSRRPSTAESYDSVERPSDEQPPPTAGARSMALTIATDHETARSIAAASLITGTTRTATYRGGRDSTFSSPAPSVRSLTTTLTTIQTTAHGVTGGHQHQHSHHNSQVIQFSQPFPTTPASAIPAHLQQPQPAGHPITYAAATANGLLTDNASILTLASSSKRRRRRSLDTDASTRALPPSSLWGGSRESLPLSVLSANLDNVGSPNNTAPNGVPGTPGLHRSGTLTTTGERASIYSATGILAAATAGERSSLHARQGLNGGADAASVRSGLLGHGRADSASGSVLGFGVGTSASATATSPLATPKEGHSATEDEGSGHESSGMGREEPGRDDKA</sequence>
<protein>
    <submittedName>
        <fullName evidence="2">Uncharacterized protein</fullName>
    </submittedName>
</protein>
<dbReference type="HOGENOM" id="CLU_035522_0_0_1"/>
<feature type="compositionally biased region" description="Polar residues" evidence="1">
    <location>
        <begin position="12"/>
        <end position="25"/>
    </location>
</feature>